<accession>A0ABD5W6A2</accession>
<dbReference type="Pfam" id="PF01663">
    <property type="entry name" value="Phosphodiest"/>
    <property type="match status" value="1"/>
</dbReference>
<gene>
    <name evidence="2" type="ORF">ACFQL9_04010</name>
</gene>
<organism evidence="2 3">
    <name type="scientific">Halobaculum lipolyticum</name>
    <dbReference type="NCBI Taxonomy" id="3032001"/>
    <lineage>
        <taxon>Archaea</taxon>
        <taxon>Methanobacteriati</taxon>
        <taxon>Methanobacteriota</taxon>
        <taxon>Stenosarchaea group</taxon>
        <taxon>Halobacteria</taxon>
        <taxon>Halobacteriales</taxon>
        <taxon>Haloferacaceae</taxon>
        <taxon>Halobaculum</taxon>
    </lineage>
</organism>
<dbReference type="GeneID" id="81127006"/>
<sequence length="546" mass="59155">MSEPDGTEPGAFVLGFDGVPWNLIERWASEGELPAFASLFEEGASGPLASTTPASTPLAWPSIATGRRPDGHGCYWFRQLERDYSHSVVTSAGIRGPHVWDLVTPASVANVPMTYPAREIDGTMVTGMMTPSKGSGFTHPPELADELAERIPDYRIGLDWQRFDGDADAFVREIDSLVDSRERLLEYLLNETTFRLGFVVFTAPDRLQHLVWDEETILEHYKRLDRVLATVREYTERRGSTLFVVSDHGFGPVDRVVSVNRVLEREGLLARRSSDGTRGMLARLGVDKKAVRGWLDRVGIDDDSLVESLPQGLVDMVAMQVPGDNAVYDIDYADSSAFVRGHGSVYVNRRDRFDAGTVAPEEVPALKRRMRELFESVTDPETGERVLEVYDGDDLFPDDPESPDLVVEGVEGYLVQVPLTDAAVVDAERAAAGHRPEGILFATGPDVAPGAAVEGANVTDVLPTLLHAIDEPIPSTVDGEVLWSVFADGSDAAARGVRTSTVTEPSPSERAAATTVAGGGGDAGSDADDDDDGSVEARLRGLGYIE</sequence>
<feature type="region of interest" description="Disordered" evidence="1">
    <location>
        <begin position="496"/>
        <end position="546"/>
    </location>
</feature>
<feature type="compositionally biased region" description="Acidic residues" evidence="1">
    <location>
        <begin position="525"/>
        <end position="534"/>
    </location>
</feature>
<comment type="caution">
    <text evidence="2">The sequence shown here is derived from an EMBL/GenBank/DDBJ whole genome shotgun (WGS) entry which is preliminary data.</text>
</comment>
<dbReference type="InterPro" id="IPR002591">
    <property type="entry name" value="Phosphodiest/P_Trfase"/>
</dbReference>
<dbReference type="RefSeq" id="WP_284033386.1">
    <property type="nucleotide sequence ID" value="NZ_CP126155.1"/>
</dbReference>
<dbReference type="Gene3D" id="3.40.720.10">
    <property type="entry name" value="Alkaline Phosphatase, subunit A"/>
    <property type="match status" value="2"/>
</dbReference>
<dbReference type="EMBL" id="JBHTAH010000002">
    <property type="protein sequence ID" value="MFC7068797.1"/>
    <property type="molecule type" value="Genomic_DNA"/>
</dbReference>
<reference evidence="2 3" key="1">
    <citation type="journal article" date="2019" name="Int. J. Syst. Evol. Microbiol.">
        <title>The Global Catalogue of Microorganisms (GCM) 10K type strain sequencing project: providing services to taxonomists for standard genome sequencing and annotation.</title>
        <authorList>
            <consortium name="The Broad Institute Genomics Platform"/>
            <consortium name="The Broad Institute Genome Sequencing Center for Infectious Disease"/>
            <person name="Wu L."/>
            <person name="Ma J."/>
        </authorList>
    </citation>
    <scope>NUCLEOTIDE SEQUENCE [LARGE SCALE GENOMIC DNA]</scope>
    <source>
        <strain evidence="2 3">DT31</strain>
    </source>
</reference>
<dbReference type="InterPro" id="IPR017850">
    <property type="entry name" value="Alkaline_phosphatase_core_sf"/>
</dbReference>
<dbReference type="Proteomes" id="UP001596461">
    <property type="component" value="Unassembled WGS sequence"/>
</dbReference>
<protein>
    <submittedName>
        <fullName evidence="2">Alkaline phosphatase family protein</fullName>
    </submittedName>
</protein>
<evidence type="ECO:0000313" key="3">
    <source>
        <dbReference type="Proteomes" id="UP001596461"/>
    </source>
</evidence>
<dbReference type="SUPFAM" id="SSF53649">
    <property type="entry name" value="Alkaline phosphatase-like"/>
    <property type="match status" value="1"/>
</dbReference>
<evidence type="ECO:0000313" key="2">
    <source>
        <dbReference type="EMBL" id="MFC7068797.1"/>
    </source>
</evidence>
<keyword evidence="3" id="KW-1185">Reference proteome</keyword>
<name>A0ABD5W6A2_9EURY</name>
<evidence type="ECO:0000256" key="1">
    <source>
        <dbReference type="SAM" id="MobiDB-lite"/>
    </source>
</evidence>
<proteinExistence type="predicted"/>
<dbReference type="AlphaFoldDB" id="A0ABD5W6A2"/>